<gene>
    <name evidence="3" type="primary">mocA</name>
    <name evidence="3" type="ORF">MACH26_24160</name>
</gene>
<reference evidence="3" key="1">
    <citation type="submission" date="2023-01" db="EMBL/GenBank/DDBJ databases">
        <title>Complete genome sequence of Planctobacterium marinum strain Dej080120_11.</title>
        <authorList>
            <person name="Ueki S."/>
            <person name="Maruyama F."/>
        </authorList>
    </citation>
    <scope>NUCLEOTIDE SEQUENCE</scope>
    <source>
        <strain evidence="3">Dej080120_11</strain>
    </source>
</reference>
<dbReference type="InterPro" id="IPR025877">
    <property type="entry name" value="MobA-like_NTP_Trfase"/>
</dbReference>
<dbReference type="CDD" id="cd04182">
    <property type="entry name" value="GT_2_like_f"/>
    <property type="match status" value="1"/>
</dbReference>
<protein>
    <submittedName>
        <fullName evidence="3">Xanthine dehydrogenase</fullName>
    </submittedName>
</protein>
<dbReference type="Proteomes" id="UP001333710">
    <property type="component" value="Chromosome"/>
</dbReference>
<accession>A0AA48HYF0</accession>
<keyword evidence="1" id="KW-0460">Magnesium</keyword>
<keyword evidence="4" id="KW-1185">Reference proteome</keyword>
<organism evidence="3 4">
    <name type="scientific">Planctobacterium marinum</name>
    <dbReference type="NCBI Taxonomy" id="1631968"/>
    <lineage>
        <taxon>Bacteria</taxon>
        <taxon>Pseudomonadati</taxon>
        <taxon>Pseudomonadota</taxon>
        <taxon>Gammaproteobacteria</taxon>
        <taxon>Alteromonadales</taxon>
        <taxon>Alteromonadaceae</taxon>
        <taxon>Planctobacterium</taxon>
    </lineage>
</organism>
<proteinExistence type="predicted"/>
<feature type="domain" description="MobA-like NTP transferase" evidence="2">
    <location>
        <begin position="11"/>
        <end position="169"/>
    </location>
</feature>
<name>A0AA48HYF0_9ALTE</name>
<dbReference type="SUPFAM" id="SSF53448">
    <property type="entry name" value="Nucleotide-diphospho-sugar transferases"/>
    <property type="match status" value="1"/>
</dbReference>
<dbReference type="PANTHER" id="PTHR43777:SF1">
    <property type="entry name" value="MOLYBDENUM COFACTOR CYTIDYLYLTRANSFERASE"/>
    <property type="match status" value="1"/>
</dbReference>
<evidence type="ECO:0000313" key="3">
    <source>
        <dbReference type="EMBL" id="BDX06895.1"/>
    </source>
</evidence>
<evidence type="ECO:0000259" key="2">
    <source>
        <dbReference type="Pfam" id="PF12804"/>
    </source>
</evidence>
<dbReference type="InterPro" id="IPR029044">
    <property type="entry name" value="Nucleotide-diphossugar_trans"/>
</dbReference>
<sequence length="205" mass="22757">MNRDKKYQLGALLLAAGESRRFAGIKQLSSLDGKHMLQHSLSLLSRLECHTRLVTLGANANVIKAAIAVPENVDLLEVNNWHEGISASIRGGVEMLAQRSHILIMLADQPDIDLRDINLLLQQSRMHPETIVCAKYADKNAVPAIFPASDYALLRNLSGDKGAGQFLNHPDFSQRVLTVPMAHGEFDIDTQQDLSRWQQTKKDKA</sequence>
<evidence type="ECO:0000256" key="1">
    <source>
        <dbReference type="ARBA" id="ARBA00022842"/>
    </source>
</evidence>
<dbReference type="RefSeq" id="WP_338292891.1">
    <property type="nucleotide sequence ID" value="NZ_AP027272.1"/>
</dbReference>
<dbReference type="KEGG" id="pmaw:MACH26_24160"/>
<dbReference type="EMBL" id="AP027272">
    <property type="protein sequence ID" value="BDX06895.1"/>
    <property type="molecule type" value="Genomic_DNA"/>
</dbReference>
<dbReference type="Pfam" id="PF12804">
    <property type="entry name" value="NTP_transf_3"/>
    <property type="match status" value="1"/>
</dbReference>
<dbReference type="PANTHER" id="PTHR43777">
    <property type="entry name" value="MOLYBDENUM COFACTOR CYTIDYLYLTRANSFERASE"/>
    <property type="match status" value="1"/>
</dbReference>
<dbReference type="AlphaFoldDB" id="A0AA48HYF0"/>
<dbReference type="Gene3D" id="3.90.550.10">
    <property type="entry name" value="Spore Coat Polysaccharide Biosynthesis Protein SpsA, Chain A"/>
    <property type="match status" value="1"/>
</dbReference>
<dbReference type="GO" id="GO:0016779">
    <property type="term" value="F:nucleotidyltransferase activity"/>
    <property type="evidence" value="ECO:0007669"/>
    <property type="project" value="UniProtKB-ARBA"/>
</dbReference>
<evidence type="ECO:0000313" key="4">
    <source>
        <dbReference type="Proteomes" id="UP001333710"/>
    </source>
</evidence>